<evidence type="ECO:0000313" key="1">
    <source>
        <dbReference type="EMBL" id="EDK39848.1"/>
    </source>
</evidence>
<dbReference type="AlphaFoldDB" id="A5DKZ5"/>
<dbReference type="HOGENOM" id="CLU_1644339_0_0_1"/>
<gene>
    <name evidence="1" type="ORF">PGUG_03946</name>
</gene>
<reference evidence="1 2" key="1">
    <citation type="journal article" date="2009" name="Nature">
        <title>Evolution of pathogenicity and sexual reproduction in eight Candida genomes.</title>
        <authorList>
            <person name="Butler G."/>
            <person name="Rasmussen M.D."/>
            <person name="Lin M.F."/>
            <person name="Santos M.A."/>
            <person name="Sakthikumar S."/>
            <person name="Munro C.A."/>
            <person name="Rheinbay E."/>
            <person name="Grabherr M."/>
            <person name="Forche A."/>
            <person name="Reedy J.L."/>
            <person name="Agrafioti I."/>
            <person name="Arnaud M.B."/>
            <person name="Bates S."/>
            <person name="Brown A.J."/>
            <person name="Brunke S."/>
            <person name="Costanzo M.C."/>
            <person name="Fitzpatrick D.A."/>
            <person name="de Groot P.W."/>
            <person name="Harris D."/>
            <person name="Hoyer L.L."/>
            <person name="Hube B."/>
            <person name="Klis F.M."/>
            <person name="Kodira C."/>
            <person name="Lennard N."/>
            <person name="Logue M.E."/>
            <person name="Martin R."/>
            <person name="Neiman A.M."/>
            <person name="Nikolaou E."/>
            <person name="Quail M.A."/>
            <person name="Quinn J."/>
            <person name="Santos M.C."/>
            <person name="Schmitzberger F.F."/>
            <person name="Sherlock G."/>
            <person name="Shah P."/>
            <person name="Silverstein K.A."/>
            <person name="Skrzypek M.S."/>
            <person name="Soll D."/>
            <person name="Staggs R."/>
            <person name="Stansfield I."/>
            <person name="Stumpf M.P."/>
            <person name="Sudbery P.E."/>
            <person name="Srikantha T."/>
            <person name="Zeng Q."/>
            <person name="Berman J."/>
            <person name="Berriman M."/>
            <person name="Heitman J."/>
            <person name="Gow N.A."/>
            <person name="Lorenz M.C."/>
            <person name="Birren B.W."/>
            <person name="Kellis M."/>
            <person name="Cuomo C.A."/>
        </authorList>
    </citation>
    <scope>NUCLEOTIDE SEQUENCE [LARGE SCALE GENOMIC DNA]</scope>
    <source>
        <strain evidence="2">ATCC 6260 / CBS 566 / DSM 6381 / JCM 1539 / NBRC 10279 / NRRL Y-324</strain>
    </source>
</reference>
<accession>A5DKZ5</accession>
<evidence type="ECO:0000313" key="2">
    <source>
        <dbReference type="Proteomes" id="UP000001997"/>
    </source>
</evidence>
<dbReference type="KEGG" id="pgu:PGUG_03946"/>
<dbReference type="GeneID" id="5126000"/>
<dbReference type="RefSeq" id="XP_001484565.1">
    <property type="nucleotide sequence ID" value="XM_001484515.1"/>
</dbReference>
<name>A5DKZ5_PICGU</name>
<dbReference type="Proteomes" id="UP000001997">
    <property type="component" value="Unassembled WGS sequence"/>
</dbReference>
<sequence>MNLDTLPRGIVTRCFSYLSAELLTNIILLESIPDNIVQAAAENLYNLWYSDRIRGFEREMVECSDAKAYYETDFDRFLRIHKTLAKKSFKCPLLFHYTWNNIFEMHQDLDEIYPVYNGQKLGIHADIEDEAFQIYPIFPSSDINLKTNYLSLRDFSECCID</sequence>
<dbReference type="InParanoid" id="A5DKZ5"/>
<dbReference type="VEuPathDB" id="FungiDB:PGUG_03946"/>
<proteinExistence type="predicted"/>
<keyword evidence="2" id="KW-1185">Reference proteome</keyword>
<organism evidence="1 2">
    <name type="scientific">Meyerozyma guilliermondii (strain ATCC 6260 / CBS 566 / DSM 6381 / JCM 1539 / NBRC 10279 / NRRL Y-324)</name>
    <name type="common">Yeast</name>
    <name type="synonym">Candida guilliermondii</name>
    <dbReference type="NCBI Taxonomy" id="294746"/>
    <lineage>
        <taxon>Eukaryota</taxon>
        <taxon>Fungi</taxon>
        <taxon>Dikarya</taxon>
        <taxon>Ascomycota</taxon>
        <taxon>Saccharomycotina</taxon>
        <taxon>Pichiomycetes</taxon>
        <taxon>Debaryomycetaceae</taxon>
        <taxon>Meyerozyma</taxon>
    </lineage>
</organism>
<dbReference type="EMBL" id="CH408158">
    <property type="protein sequence ID" value="EDK39848.1"/>
    <property type="molecule type" value="Genomic_DNA"/>
</dbReference>
<protein>
    <submittedName>
        <fullName evidence="1">Uncharacterized protein</fullName>
    </submittedName>
</protein>